<gene>
    <name evidence="8" type="primary">divIB</name>
    <name evidence="11" type="ORF">ACFPRA_06455</name>
</gene>
<dbReference type="RefSeq" id="WP_381431877.1">
    <property type="nucleotide sequence ID" value="NZ_JBHSNO010000005.1"/>
</dbReference>
<evidence type="ECO:0000313" key="12">
    <source>
        <dbReference type="Proteomes" id="UP001596109"/>
    </source>
</evidence>
<keyword evidence="7 8" id="KW-0131">Cell cycle</keyword>
<evidence type="ECO:0000256" key="3">
    <source>
        <dbReference type="ARBA" id="ARBA00022618"/>
    </source>
</evidence>
<evidence type="ECO:0000256" key="8">
    <source>
        <dbReference type="HAMAP-Rule" id="MF_00912"/>
    </source>
</evidence>
<dbReference type="GO" id="GO:0051301">
    <property type="term" value="P:cell division"/>
    <property type="evidence" value="ECO:0007669"/>
    <property type="project" value="UniProtKB-KW"/>
</dbReference>
<feature type="region of interest" description="Disordered" evidence="9">
    <location>
        <begin position="249"/>
        <end position="268"/>
    </location>
</feature>
<evidence type="ECO:0000256" key="7">
    <source>
        <dbReference type="ARBA" id="ARBA00023306"/>
    </source>
</evidence>
<evidence type="ECO:0000256" key="2">
    <source>
        <dbReference type="ARBA" id="ARBA00022475"/>
    </source>
</evidence>
<dbReference type="PROSITE" id="PS51779">
    <property type="entry name" value="POTRA"/>
    <property type="match status" value="1"/>
</dbReference>
<evidence type="ECO:0000256" key="9">
    <source>
        <dbReference type="SAM" id="MobiDB-lite"/>
    </source>
</evidence>
<feature type="domain" description="POTRA" evidence="10">
    <location>
        <begin position="48"/>
        <end position="116"/>
    </location>
</feature>
<feature type="transmembrane region" description="Helical" evidence="8">
    <location>
        <begin position="26"/>
        <end position="43"/>
    </location>
</feature>
<evidence type="ECO:0000256" key="5">
    <source>
        <dbReference type="ARBA" id="ARBA00022989"/>
    </source>
</evidence>
<reference evidence="12" key="1">
    <citation type="journal article" date="2019" name="Int. J. Syst. Evol. Microbiol.">
        <title>The Global Catalogue of Microorganisms (GCM) 10K type strain sequencing project: providing services to taxonomists for standard genome sequencing and annotation.</title>
        <authorList>
            <consortium name="The Broad Institute Genomics Platform"/>
            <consortium name="The Broad Institute Genome Sequencing Center for Infectious Disease"/>
            <person name="Wu L."/>
            <person name="Ma J."/>
        </authorList>
    </citation>
    <scope>NUCLEOTIDE SEQUENCE [LARGE SCALE GENOMIC DNA]</scope>
    <source>
        <strain evidence="12">CGMCC 4.1434</strain>
    </source>
</reference>
<evidence type="ECO:0000259" key="10">
    <source>
        <dbReference type="PROSITE" id="PS51779"/>
    </source>
</evidence>
<evidence type="ECO:0000256" key="4">
    <source>
        <dbReference type="ARBA" id="ARBA00022692"/>
    </source>
</evidence>
<dbReference type="EMBL" id="JBHSNO010000005">
    <property type="protein sequence ID" value="MFC5588519.1"/>
    <property type="molecule type" value="Genomic_DNA"/>
</dbReference>
<name>A0ABW0THY0_9BACL</name>
<dbReference type="InterPro" id="IPR013685">
    <property type="entry name" value="POTRA_FtsQ_type"/>
</dbReference>
<dbReference type="InterPro" id="IPR034746">
    <property type="entry name" value="POTRA"/>
</dbReference>
<dbReference type="HAMAP" id="MF_00912">
    <property type="entry name" value="DivIB"/>
    <property type="match status" value="1"/>
</dbReference>
<dbReference type="Gene3D" id="3.40.50.10960">
    <property type="match status" value="1"/>
</dbReference>
<dbReference type="Pfam" id="PF08478">
    <property type="entry name" value="POTRA_1"/>
    <property type="match status" value="1"/>
</dbReference>
<evidence type="ECO:0000313" key="11">
    <source>
        <dbReference type="EMBL" id="MFC5588519.1"/>
    </source>
</evidence>
<organism evidence="11 12">
    <name type="scientific">Sporosarcina soli</name>
    <dbReference type="NCBI Taxonomy" id="334736"/>
    <lineage>
        <taxon>Bacteria</taxon>
        <taxon>Bacillati</taxon>
        <taxon>Bacillota</taxon>
        <taxon>Bacilli</taxon>
        <taxon>Bacillales</taxon>
        <taxon>Caryophanaceae</taxon>
        <taxon>Sporosarcina</taxon>
    </lineage>
</organism>
<dbReference type="InterPro" id="IPR005548">
    <property type="entry name" value="Cell_div_FtsQ/DivIB_C"/>
</dbReference>
<sequence length="268" mass="30916">MEKVIDIEERIPSMREKRRRKTNKKFLFVLSVFIIALLAILYFQSPFSKVGAIIVKGAVLHEPDFYQQQSGLQVDEPLWNFSTGKIEESLARLEEVKSVDVSRKWMHDVQITITEWKTVAYMEEKEQYNLLLENGEVFPAGLHYPEAEAPILTNFKDADMQKRLTKQLLKMDENVYRLLSEIIFMGTESGPDNITVYMDDGFEVRSVISDFAEKMAYYPEITAQLGGMEKGVIDMEVGTFFVPYSEIYGETGEEEPIEEESENESESE</sequence>
<keyword evidence="5 8" id="KW-1133">Transmembrane helix</keyword>
<proteinExistence type="inferred from homology"/>
<keyword evidence="2 8" id="KW-1003">Cell membrane</keyword>
<accession>A0ABW0THY0</accession>
<comment type="caution">
    <text evidence="11">The sequence shown here is derived from an EMBL/GenBank/DDBJ whole genome shotgun (WGS) entry which is preliminary data.</text>
</comment>
<evidence type="ECO:0000256" key="1">
    <source>
        <dbReference type="ARBA" id="ARBA00004370"/>
    </source>
</evidence>
<keyword evidence="3 8" id="KW-0132">Cell division</keyword>
<evidence type="ECO:0000256" key="6">
    <source>
        <dbReference type="ARBA" id="ARBA00023136"/>
    </source>
</evidence>
<dbReference type="Gene3D" id="3.10.20.310">
    <property type="entry name" value="membrane protein fhac"/>
    <property type="match status" value="1"/>
</dbReference>
<protein>
    <recommendedName>
        <fullName evidence="8">Cell division protein DivIB</fullName>
    </recommendedName>
</protein>
<comment type="similarity">
    <text evidence="8">Belongs to the FtsQ/DivIB family. DivIB subfamily.</text>
</comment>
<dbReference type="Proteomes" id="UP001596109">
    <property type="component" value="Unassembled WGS sequence"/>
</dbReference>
<comment type="function">
    <text evidence="8">Cell division protein that may be involved in stabilizing or promoting the assembly of the division complex.</text>
</comment>
<dbReference type="InterPro" id="IPR026580">
    <property type="entry name" value="DivIB"/>
</dbReference>
<keyword evidence="6 8" id="KW-0472">Membrane</keyword>
<keyword evidence="12" id="KW-1185">Reference proteome</keyword>
<dbReference type="PANTHER" id="PTHR37820">
    <property type="entry name" value="CELL DIVISION PROTEIN DIVIB"/>
    <property type="match status" value="1"/>
</dbReference>
<comment type="subcellular location">
    <subcellularLocation>
        <location evidence="8">Cell membrane</location>
        <topology evidence="8">Single-pass type II membrane protein</topology>
    </subcellularLocation>
    <subcellularLocation>
        <location evidence="1">Membrane</location>
    </subcellularLocation>
    <text evidence="8">Localizes to the division septum.</text>
</comment>
<dbReference type="InterPro" id="IPR050487">
    <property type="entry name" value="FtsQ_DivIB"/>
</dbReference>
<dbReference type="PANTHER" id="PTHR37820:SF1">
    <property type="entry name" value="CELL DIVISION PROTEIN FTSQ"/>
    <property type="match status" value="1"/>
</dbReference>
<feature type="compositionally biased region" description="Acidic residues" evidence="9">
    <location>
        <begin position="251"/>
        <end position="268"/>
    </location>
</feature>
<keyword evidence="4 8" id="KW-0812">Transmembrane</keyword>
<dbReference type="Pfam" id="PF03799">
    <property type="entry name" value="FtsQ_DivIB_C"/>
    <property type="match status" value="1"/>
</dbReference>